<dbReference type="Pfam" id="PF18701">
    <property type="entry name" value="DUF5641"/>
    <property type="match status" value="1"/>
</dbReference>
<keyword evidence="3" id="KW-1185">Reference proteome</keyword>
<protein>
    <recommendedName>
        <fullName evidence="1">Integrase catalytic domain-containing protein</fullName>
    </recommendedName>
</protein>
<evidence type="ECO:0000259" key="1">
    <source>
        <dbReference type="PROSITE" id="PS50994"/>
    </source>
</evidence>
<name>A0A8S3U8U0_MYTED</name>
<dbReference type="InterPro" id="IPR008042">
    <property type="entry name" value="Retrotrans_Pao"/>
</dbReference>
<evidence type="ECO:0000313" key="3">
    <source>
        <dbReference type="Proteomes" id="UP000683360"/>
    </source>
</evidence>
<dbReference type="InterPro" id="IPR012337">
    <property type="entry name" value="RNaseH-like_sf"/>
</dbReference>
<dbReference type="InterPro" id="IPR041588">
    <property type="entry name" value="Integrase_H2C2"/>
</dbReference>
<dbReference type="PROSITE" id="PS50994">
    <property type="entry name" value="INTEGRASE"/>
    <property type="match status" value="1"/>
</dbReference>
<dbReference type="Pfam" id="PF17921">
    <property type="entry name" value="Integrase_H2C2"/>
    <property type="match status" value="1"/>
</dbReference>
<sequence length="654" mass="75298">MWTAGLDWDDQLDEELVEKSREWFRELDELCCIEIPRRLQLNEDIVSTSLHTFSDASQEAYGSVIYARNEHTSGMIYTRLIAAKSRVAPLTSVSIPRLELMAAVLGLRLALSVKHALEVLEDNMTFWSDSMNVLHWIRGRKREYKPFVANRIGEIHTSSHPTQWRHVPTKVNPADLVSRGRTVKQLQSDTKAKTTSSRKFIYRRVCRCRIGNNKNAQREAFLDEYNALMKSEDLPKTSKLLGLQPRIDENRLIRCDGRLEYAEFLSFDARYPIILPRKNWVTKLIVKRYHELGKHVSGTNQTFSALSSRFWIISGREEIREYEHECYTCRKKKAKVAEQVMAPLPEIRFKTPLHAFARTAVDFGGPFITVQGRGKRRQKRYLCLFTCLASRAVHLEVAFGLDTDSFLNAFYRMVNRRGFPKEIISDNGTNFVGANRELKELVALLDKDKIHNSISNQGIKWHFNPPLAPHFGGIHETMIKSAKRAIYAILGNADINDEELLTAFTGAEALINSRPLTYQSADPKDDTPLTPNHFLHGQLGGHFAPETVDITDFNPRKRWRRIQELIRHFWKRWIRQWLPGLNNKKGHKTDDIVLVMNPNVQRGHWPLGRIIEVFPGKDGHVRVAKVSLGQTVFMRPITKLCPLDIETSENDSNK</sequence>
<dbReference type="OrthoDB" id="6110820at2759"/>
<dbReference type="Proteomes" id="UP000683360">
    <property type="component" value="Unassembled WGS sequence"/>
</dbReference>
<dbReference type="Gene3D" id="1.10.340.70">
    <property type="match status" value="1"/>
</dbReference>
<dbReference type="AlphaFoldDB" id="A0A8S3U8U0"/>
<proteinExistence type="predicted"/>
<dbReference type="GO" id="GO:0003676">
    <property type="term" value="F:nucleic acid binding"/>
    <property type="evidence" value="ECO:0007669"/>
    <property type="project" value="InterPro"/>
</dbReference>
<evidence type="ECO:0000313" key="2">
    <source>
        <dbReference type="EMBL" id="CAG2242219.1"/>
    </source>
</evidence>
<organism evidence="2 3">
    <name type="scientific">Mytilus edulis</name>
    <name type="common">Blue mussel</name>
    <dbReference type="NCBI Taxonomy" id="6550"/>
    <lineage>
        <taxon>Eukaryota</taxon>
        <taxon>Metazoa</taxon>
        <taxon>Spiralia</taxon>
        <taxon>Lophotrochozoa</taxon>
        <taxon>Mollusca</taxon>
        <taxon>Bivalvia</taxon>
        <taxon>Autobranchia</taxon>
        <taxon>Pteriomorphia</taxon>
        <taxon>Mytilida</taxon>
        <taxon>Mytiloidea</taxon>
        <taxon>Mytilidae</taxon>
        <taxon>Mytilinae</taxon>
        <taxon>Mytilus</taxon>
    </lineage>
</organism>
<gene>
    <name evidence="2" type="ORF">MEDL_54412</name>
</gene>
<dbReference type="SUPFAM" id="SSF53098">
    <property type="entry name" value="Ribonuclease H-like"/>
    <property type="match status" value="2"/>
</dbReference>
<dbReference type="PANTHER" id="PTHR47331:SF1">
    <property type="entry name" value="GAG-LIKE PROTEIN"/>
    <property type="match status" value="1"/>
</dbReference>
<dbReference type="GO" id="GO:0015074">
    <property type="term" value="P:DNA integration"/>
    <property type="evidence" value="ECO:0007669"/>
    <property type="project" value="InterPro"/>
</dbReference>
<reference evidence="2" key="1">
    <citation type="submission" date="2021-03" db="EMBL/GenBank/DDBJ databases">
        <authorList>
            <person name="Bekaert M."/>
        </authorList>
    </citation>
    <scope>NUCLEOTIDE SEQUENCE</scope>
</reference>
<dbReference type="Gene3D" id="3.30.420.10">
    <property type="entry name" value="Ribonuclease H-like superfamily/Ribonuclease H"/>
    <property type="match status" value="1"/>
</dbReference>
<dbReference type="PANTHER" id="PTHR47331">
    <property type="entry name" value="PHD-TYPE DOMAIN-CONTAINING PROTEIN"/>
    <property type="match status" value="1"/>
</dbReference>
<dbReference type="EMBL" id="CAJPWZ010002637">
    <property type="protein sequence ID" value="CAG2242219.1"/>
    <property type="molecule type" value="Genomic_DNA"/>
</dbReference>
<feature type="domain" description="Integrase catalytic" evidence="1">
    <location>
        <begin position="348"/>
        <end position="539"/>
    </location>
</feature>
<dbReference type="InterPro" id="IPR001584">
    <property type="entry name" value="Integrase_cat-core"/>
</dbReference>
<comment type="caution">
    <text evidence="2">The sequence shown here is derived from an EMBL/GenBank/DDBJ whole genome shotgun (WGS) entry which is preliminary data.</text>
</comment>
<dbReference type="Pfam" id="PF05380">
    <property type="entry name" value="Peptidase_A17"/>
    <property type="match status" value="1"/>
</dbReference>
<dbReference type="InterPro" id="IPR040676">
    <property type="entry name" value="DUF5641"/>
</dbReference>
<accession>A0A8S3U8U0</accession>
<dbReference type="InterPro" id="IPR036397">
    <property type="entry name" value="RNaseH_sf"/>
</dbReference>